<gene>
    <name evidence="4" type="ORF">M422DRAFT_272415</name>
</gene>
<evidence type="ECO:0000313" key="5">
    <source>
        <dbReference type="Proteomes" id="UP000054279"/>
    </source>
</evidence>
<dbReference type="Proteomes" id="UP000054279">
    <property type="component" value="Unassembled WGS sequence"/>
</dbReference>
<feature type="domain" description="Nephrocystin 3-like N-terminal" evidence="3">
    <location>
        <begin position="219"/>
        <end position="313"/>
    </location>
</feature>
<evidence type="ECO:0000259" key="3">
    <source>
        <dbReference type="Pfam" id="PF24883"/>
    </source>
</evidence>
<dbReference type="Pfam" id="PF24883">
    <property type="entry name" value="NPHP3_N"/>
    <property type="match status" value="1"/>
</dbReference>
<dbReference type="HOGENOM" id="CLU_065005_0_0_1"/>
<feature type="coiled-coil region" evidence="2">
    <location>
        <begin position="25"/>
        <end position="59"/>
    </location>
</feature>
<keyword evidence="5" id="KW-1185">Reference proteome</keyword>
<evidence type="ECO:0000256" key="1">
    <source>
        <dbReference type="ARBA" id="ARBA00022737"/>
    </source>
</evidence>
<reference evidence="4 5" key="1">
    <citation type="submission" date="2014-06" db="EMBL/GenBank/DDBJ databases">
        <title>Evolutionary Origins and Diversification of the Mycorrhizal Mutualists.</title>
        <authorList>
            <consortium name="DOE Joint Genome Institute"/>
            <consortium name="Mycorrhizal Genomics Consortium"/>
            <person name="Kohler A."/>
            <person name="Kuo A."/>
            <person name="Nagy L.G."/>
            <person name="Floudas D."/>
            <person name="Copeland A."/>
            <person name="Barry K.W."/>
            <person name="Cichocki N."/>
            <person name="Veneault-Fourrey C."/>
            <person name="LaButti K."/>
            <person name="Lindquist E.A."/>
            <person name="Lipzen A."/>
            <person name="Lundell T."/>
            <person name="Morin E."/>
            <person name="Murat C."/>
            <person name="Riley R."/>
            <person name="Ohm R."/>
            <person name="Sun H."/>
            <person name="Tunlid A."/>
            <person name="Henrissat B."/>
            <person name="Grigoriev I.V."/>
            <person name="Hibbett D.S."/>
            <person name="Martin F."/>
        </authorList>
    </citation>
    <scope>NUCLEOTIDE SEQUENCE [LARGE SCALE GENOMIC DNA]</scope>
    <source>
        <strain evidence="4 5">SS14</strain>
    </source>
</reference>
<dbReference type="AlphaFoldDB" id="A0A0C9UMK3"/>
<dbReference type="OrthoDB" id="7464126at2759"/>
<organism evidence="4 5">
    <name type="scientific">Sphaerobolus stellatus (strain SS14)</name>
    <dbReference type="NCBI Taxonomy" id="990650"/>
    <lineage>
        <taxon>Eukaryota</taxon>
        <taxon>Fungi</taxon>
        <taxon>Dikarya</taxon>
        <taxon>Basidiomycota</taxon>
        <taxon>Agaricomycotina</taxon>
        <taxon>Agaricomycetes</taxon>
        <taxon>Phallomycetidae</taxon>
        <taxon>Geastrales</taxon>
        <taxon>Sphaerobolaceae</taxon>
        <taxon>Sphaerobolus</taxon>
    </lineage>
</organism>
<proteinExistence type="predicted"/>
<accession>A0A0C9UMK3</accession>
<sequence>MSADPLSIASVLAFIQACGEGIKIAKAMKNANKEEKIIASELEIEIRFLETLGEQLERIMKEETVAGSITSSSTFKELTIYMEKVRSPLVSFVEKYNASEPPRIKRFWGRVTWLYRKEQLQDLLSKIRHCKSSITTALDVCHVEISQAIRKEQGQIRVRKDIMKWLEPGSWDINYAATVGQSKAGTHFLESKAFSEIKNSKGGALKFVPCDNTEEGNAIFASIIRALQAEFGAAPNTAILYYSFGHNPSAKGDIPMISALVAQLCQDLSNIPPEVITLYKDNSSQAQKSSELLFQIFSILARQFERIYVVMNATTKDSNAQQMELSNFKKWTKITFPSTVILICQASQPLSNIVQVGSKNIDVF</sequence>
<keyword evidence="2" id="KW-0175">Coiled coil</keyword>
<keyword evidence="1" id="KW-0677">Repeat</keyword>
<evidence type="ECO:0000256" key="2">
    <source>
        <dbReference type="SAM" id="Coils"/>
    </source>
</evidence>
<name>A0A0C9UMK3_SPHS4</name>
<evidence type="ECO:0000313" key="4">
    <source>
        <dbReference type="EMBL" id="KIJ26490.1"/>
    </source>
</evidence>
<dbReference type="InterPro" id="IPR056884">
    <property type="entry name" value="NPHP3-like_N"/>
</dbReference>
<dbReference type="EMBL" id="KN837367">
    <property type="protein sequence ID" value="KIJ26490.1"/>
    <property type="molecule type" value="Genomic_DNA"/>
</dbReference>
<protein>
    <recommendedName>
        <fullName evidence="3">Nephrocystin 3-like N-terminal domain-containing protein</fullName>
    </recommendedName>
</protein>